<gene>
    <name evidence="1" type="ORF">EYF80_063296</name>
</gene>
<comment type="caution">
    <text evidence="1">The sequence shown here is derived from an EMBL/GenBank/DDBJ whole genome shotgun (WGS) entry which is preliminary data.</text>
</comment>
<proteinExistence type="predicted"/>
<dbReference type="Proteomes" id="UP000314294">
    <property type="component" value="Unassembled WGS sequence"/>
</dbReference>
<keyword evidence="2" id="KW-1185">Reference proteome</keyword>
<evidence type="ECO:0000313" key="1">
    <source>
        <dbReference type="EMBL" id="TNN26568.1"/>
    </source>
</evidence>
<dbReference type="EMBL" id="SRLO01009957">
    <property type="protein sequence ID" value="TNN26568.1"/>
    <property type="molecule type" value="Genomic_DNA"/>
</dbReference>
<dbReference type="AlphaFoldDB" id="A0A4Z2ECS3"/>
<evidence type="ECO:0000313" key="2">
    <source>
        <dbReference type="Proteomes" id="UP000314294"/>
    </source>
</evidence>
<reference evidence="1 2" key="1">
    <citation type="submission" date="2019-03" db="EMBL/GenBank/DDBJ databases">
        <title>First draft genome of Liparis tanakae, snailfish: a comprehensive survey of snailfish specific genes.</title>
        <authorList>
            <person name="Kim W."/>
            <person name="Song I."/>
            <person name="Jeong J.-H."/>
            <person name="Kim D."/>
            <person name="Kim S."/>
            <person name="Ryu S."/>
            <person name="Song J.Y."/>
            <person name="Lee S.K."/>
        </authorList>
    </citation>
    <scope>NUCLEOTIDE SEQUENCE [LARGE SCALE GENOMIC DNA]</scope>
    <source>
        <tissue evidence="1">Muscle</tissue>
    </source>
</reference>
<name>A0A4Z2ECS3_9TELE</name>
<accession>A0A4Z2ECS3</accession>
<protein>
    <submittedName>
        <fullName evidence="1">Uncharacterized protein</fullName>
    </submittedName>
</protein>
<organism evidence="1 2">
    <name type="scientific">Liparis tanakae</name>
    <name type="common">Tanaka's snailfish</name>
    <dbReference type="NCBI Taxonomy" id="230148"/>
    <lineage>
        <taxon>Eukaryota</taxon>
        <taxon>Metazoa</taxon>
        <taxon>Chordata</taxon>
        <taxon>Craniata</taxon>
        <taxon>Vertebrata</taxon>
        <taxon>Euteleostomi</taxon>
        <taxon>Actinopterygii</taxon>
        <taxon>Neopterygii</taxon>
        <taxon>Teleostei</taxon>
        <taxon>Neoteleostei</taxon>
        <taxon>Acanthomorphata</taxon>
        <taxon>Eupercaria</taxon>
        <taxon>Perciformes</taxon>
        <taxon>Cottioidei</taxon>
        <taxon>Cottales</taxon>
        <taxon>Liparidae</taxon>
        <taxon>Liparis</taxon>
    </lineage>
</organism>
<sequence length="52" mass="5405">MFSVSAPCSPQRAGQLIASLVIGGLGRGHDYHLAHGAANMAAFLFPPPSRKT</sequence>